<accession>A0A2S9YP68</accession>
<sequence length="91" mass="10611">MSDEPRWWLYLLRSPRGRTYVGITTELERRVAQHNGEQDGGAKSTRAGRPWTLDRSWGPYSRSEASAHEYQLKRRRGARRGAWEPEPDPSE</sequence>
<feature type="region of interest" description="Disordered" evidence="1">
    <location>
        <begin position="32"/>
        <end position="91"/>
    </location>
</feature>
<organism evidence="3 4">
    <name type="scientific">Enhygromyxa salina</name>
    <dbReference type="NCBI Taxonomy" id="215803"/>
    <lineage>
        <taxon>Bacteria</taxon>
        <taxon>Pseudomonadati</taxon>
        <taxon>Myxococcota</taxon>
        <taxon>Polyangia</taxon>
        <taxon>Nannocystales</taxon>
        <taxon>Nannocystaceae</taxon>
        <taxon>Enhygromyxa</taxon>
    </lineage>
</organism>
<dbReference type="SUPFAM" id="SSF82771">
    <property type="entry name" value="GIY-YIG endonuclease"/>
    <property type="match status" value="1"/>
</dbReference>
<dbReference type="InterPro" id="IPR035901">
    <property type="entry name" value="GIY-YIG_endonuc_sf"/>
</dbReference>
<protein>
    <submittedName>
        <fullName evidence="3">GIY-YIG nuclease superfamily protein</fullName>
    </submittedName>
</protein>
<comment type="caution">
    <text evidence="3">The sequence shown here is derived from an EMBL/GenBank/DDBJ whole genome shotgun (WGS) entry which is preliminary data.</text>
</comment>
<evidence type="ECO:0000256" key="1">
    <source>
        <dbReference type="SAM" id="MobiDB-lite"/>
    </source>
</evidence>
<dbReference type="Gene3D" id="3.40.1440.10">
    <property type="entry name" value="GIY-YIG endonuclease"/>
    <property type="match status" value="1"/>
</dbReference>
<dbReference type="EMBL" id="PVNL01000064">
    <property type="protein sequence ID" value="PRQ06880.1"/>
    <property type="molecule type" value="Genomic_DNA"/>
</dbReference>
<dbReference type="PANTHER" id="PTHR20208:SF13">
    <property type="entry name" value="STRUCTURE-SPECIFIC ENDONUCLEASE SUBUNIT SLX1"/>
    <property type="match status" value="1"/>
</dbReference>
<dbReference type="RefSeq" id="WP_106090408.1">
    <property type="nucleotide sequence ID" value="NZ_PVNL01000064.1"/>
</dbReference>
<evidence type="ECO:0000313" key="3">
    <source>
        <dbReference type="EMBL" id="PRQ06880.1"/>
    </source>
</evidence>
<dbReference type="PROSITE" id="PS50164">
    <property type="entry name" value="GIY_YIG"/>
    <property type="match status" value="1"/>
</dbReference>
<dbReference type="Pfam" id="PF01541">
    <property type="entry name" value="GIY-YIG"/>
    <property type="match status" value="1"/>
</dbReference>
<proteinExistence type="predicted"/>
<dbReference type="Proteomes" id="UP000238823">
    <property type="component" value="Unassembled WGS sequence"/>
</dbReference>
<dbReference type="PANTHER" id="PTHR20208">
    <property type="entry name" value="STRUCTURE-SPECIFIC ENDONUCLEASE SUBUNIT SLX1"/>
    <property type="match status" value="1"/>
</dbReference>
<gene>
    <name evidence="3" type="ORF">ENSA7_34180</name>
</gene>
<evidence type="ECO:0000313" key="4">
    <source>
        <dbReference type="Proteomes" id="UP000238823"/>
    </source>
</evidence>
<name>A0A2S9YP68_9BACT</name>
<evidence type="ECO:0000259" key="2">
    <source>
        <dbReference type="PROSITE" id="PS50164"/>
    </source>
</evidence>
<feature type="domain" description="GIY-YIG" evidence="2">
    <location>
        <begin position="5"/>
        <end position="85"/>
    </location>
</feature>
<dbReference type="InterPro" id="IPR000305">
    <property type="entry name" value="GIY-YIG_endonuc"/>
</dbReference>
<dbReference type="InterPro" id="IPR050381">
    <property type="entry name" value="SLX1_endonuclease"/>
</dbReference>
<dbReference type="AlphaFoldDB" id="A0A2S9YP68"/>
<reference evidence="3 4" key="1">
    <citation type="submission" date="2018-03" db="EMBL/GenBank/DDBJ databases">
        <title>Draft Genome Sequences of the Obligatory Marine Myxobacteria Enhygromyxa salina SWB007.</title>
        <authorList>
            <person name="Poehlein A."/>
            <person name="Moghaddam J.A."/>
            <person name="Harms H."/>
            <person name="Alanjari M."/>
            <person name="Koenig G.M."/>
            <person name="Daniel R."/>
            <person name="Schaeberle T.F."/>
        </authorList>
    </citation>
    <scope>NUCLEOTIDE SEQUENCE [LARGE SCALE GENOMIC DNA]</scope>
    <source>
        <strain evidence="3 4">SWB007</strain>
    </source>
</reference>
<dbReference type="OrthoDB" id="287318at2"/>